<gene>
    <name evidence="1" type="ORF">GCM10022276_12090</name>
</gene>
<keyword evidence="2" id="KW-1185">Reference proteome</keyword>
<dbReference type="NCBIfam" id="NF035944">
    <property type="entry name" value="PEPxxWA-CTERM"/>
    <property type="match status" value="1"/>
</dbReference>
<evidence type="ECO:0008006" key="3">
    <source>
        <dbReference type="Google" id="ProtNLM"/>
    </source>
</evidence>
<accession>A0ABP7L567</accession>
<evidence type="ECO:0000313" key="1">
    <source>
        <dbReference type="EMBL" id="GAA3894525.1"/>
    </source>
</evidence>
<dbReference type="NCBIfam" id="TIGR02595">
    <property type="entry name" value="PEP_CTERM"/>
    <property type="match status" value="1"/>
</dbReference>
<name>A0ABP7L567_9SPHN</name>
<protein>
    <recommendedName>
        <fullName evidence="3">PEP-CTERM protein-sorting domain-containing protein</fullName>
    </recommendedName>
</protein>
<reference evidence="2" key="1">
    <citation type="journal article" date="2019" name="Int. J. Syst. Evol. Microbiol.">
        <title>The Global Catalogue of Microorganisms (GCM) 10K type strain sequencing project: providing services to taxonomists for standard genome sequencing and annotation.</title>
        <authorList>
            <consortium name="The Broad Institute Genomics Platform"/>
            <consortium name="The Broad Institute Genome Sequencing Center for Infectious Disease"/>
            <person name="Wu L."/>
            <person name="Ma J."/>
        </authorList>
    </citation>
    <scope>NUCLEOTIDE SEQUENCE [LARGE SCALE GENOMIC DNA]</scope>
    <source>
        <strain evidence="2">JCM 17543</strain>
    </source>
</reference>
<evidence type="ECO:0000313" key="2">
    <source>
        <dbReference type="Proteomes" id="UP001500827"/>
    </source>
</evidence>
<dbReference type="InterPro" id="IPR013424">
    <property type="entry name" value="Ice-binding_C"/>
</dbReference>
<dbReference type="Proteomes" id="UP001500827">
    <property type="component" value="Unassembled WGS sequence"/>
</dbReference>
<sequence>MRIVRAIFAAIIVATAAGVAEGRGIVIDFFPDGGAMIGQLGDLDSGDTQPLSLIANYGTGPQDSITADYNDQILFGPAIIPVTLALSNSPGDFLYAHVSNTFAFPVTPVVFTGNASGMSSHCNSVGAASIFDIGLSPPGAEPADLQGGCGYFDFIGSARFEFTDLSGSGTDGDFGLSLFCGGVCADIGFHLGSLSFSSAAFDANSTPSQLTSFELGGEQSSFSFIFRNAEAVPEPATWASILLGFSFVGMALRQQRRTALR</sequence>
<dbReference type="EMBL" id="BAABBM010000001">
    <property type="protein sequence ID" value="GAA3894525.1"/>
    <property type="molecule type" value="Genomic_DNA"/>
</dbReference>
<proteinExistence type="predicted"/>
<comment type="caution">
    <text evidence="1">The sequence shown here is derived from an EMBL/GenBank/DDBJ whole genome shotgun (WGS) entry which is preliminary data.</text>
</comment>
<dbReference type="RefSeq" id="WP_344698778.1">
    <property type="nucleotide sequence ID" value="NZ_BAABBM010000001.1"/>
</dbReference>
<organism evidence="1 2">
    <name type="scientific">Sphingomonas limnosediminicola</name>
    <dbReference type="NCBI Taxonomy" id="940133"/>
    <lineage>
        <taxon>Bacteria</taxon>
        <taxon>Pseudomonadati</taxon>
        <taxon>Pseudomonadota</taxon>
        <taxon>Alphaproteobacteria</taxon>
        <taxon>Sphingomonadales</taxon>
        <taxon>Sphingomonadaceae</taxon>
        <taxon>Sphingomonas</taxon>
    </lineage>
</organism>